<keyword evidence="3" id="KW-1185">Reference proteome</keyword>
<evidence type="ECO:0000313" key="3">
    <source>
        <dbReference type="Proteomes" id="UP000507470"/>
    </source>
</evidence>
<dbReference type="EMBL" id="CACVKT020001469">
    <property type="protein sequence ID" value="CAC5368371.1"/>
    <property type="molecule type" value="Genomic_DNA"/>
</dbReference>
<organism evidence="2 3">
    <name type="scientific">Mytilus coruscus</name>
    <name type="common">Sea mussel</name>
    <dbReference type="NCBI Taxonomy" id="42192"/>
    <lineage>
        <taxon>Eukaryota</taxon>
        <taxon>Metazoa</taxon>
        <taxon>Spiralia</taxon>
        <taxon>Lophotrochozoa</taxon>
        <taxon>Mollusca</taxon>
        <taxon>Bivalvia</taxon>
        <taxon>Autobranchia</taxon>
        <taxon>Pteriomorphia</taxon>
        <taxon>Mytilida</taxon>
        <taxon>Mytiloidea</taxon>
        <taxon>Mytilidae</taxon>
        <taxon>Mytilinae</taxon>
        <taxon>Mytilus</taxon>
    </lineage>
</organism>
<dbReference type="PROSITE" id="PS51717">
    <property type="entry name" value="G_VLIG"/>
    <property type="match status" value="1"/>
</dbReference>
<dbReference type="Proteomes" id="UP000507470">
    <property type="component" value="Unassembled WGS sequence"/>
</dbReference>
<dbReference type="InterPro" id="IPR030383">
    <property type="entry name" value="G_VLIG_dom"/>
</dbReference>
<gene>
    <name evidence="2" type="ORF">MCOR_7937</name>
</gene>
<reference evidence="2 3" key="1">
    <citation type="submission" date="2020-06" db="EMBL/GenBank/DDBJ databases">
        <authorList>
            <person name="Li R."/>
            <person name="Bekaert M."/>
        </authorList>
    </citation>
    <scope>NUCLEOTIDE SEQUENCE [LARGE SCALE GENOMIC DNA]</scope>
    <source>
        <strain evidence="3">wild</strain>
    </source>
</reference>
<evidence type="ECO:0000259" key="1">
    <source>
        <dbReference type="PROSITE" id="PS51717"/>
    </source>
</evidence>
<dbReference type="InterPro" id="IPR052986">
    <property type="entry name" value="VLIG_GTPase"/>
</dbReference>
<dbReference type="OrthoDB" id="6141954at2759"/>
<evidence type="ECO:0000313" key="2">
    <source>
        <dbReference type="EMBL" id="CAC5368371.1"/>
    </source>
</evidence>
<accession>A0A6J8AI20</accession>
<protein>
    <recommendedName>
        <fullName evidence="1">VLIG-type G domain-containing protein</fullName>
    </recommendedName>
</protein>
<dbReference type="GO" id="GO:0005525">
    <property type="term" value="F:GTP binding"/>
    <property type="evidence" value="ECO:0007669"/>
    <property type="project" value="InterPro"/>
</dbReference>
<sequence>MTRVAADEENVADIQSFNQVIDFDSEQNVWYFSDLWQGDPPMAPANPGYSESVSNVKDAIIYRLTEGRDTYLNIVDTISRIEDLWNGILKEDFVFSFRNSLELKAYNTMDHQFQTITWKLEKYVLEFIKSEAKSKLVSCVNKDALEKIVPTIMIQLTKEVSNQVGNLNHEIDCFVKDSTLKDIMIQWTQVKKNRLSILAESLIMKAKKVVDNTKEEIKIQKLRVSEKTKHEIEINQMAKELALVMKGQVPSEDVLQMKFNQLWISWIKNFDTHDTDDNDTINNQIQLVVSESFPSEANTFIDDEERNLQYTKAYQNMKQLEGTVTVDDITAEHMNICKWSAGILKREIFSNRCKKQVIDFTNMIFRKIDLKLKQQRNTDGIRFHTSYVTEILYIVLNEFKDFNKHTKNDYKFMLQNPFRAMILRHVVRYATVFFTRQHAAYDKKNSPKAQMEQYRDTAWKLFKNTVEDKAEDVIAFGFFRDAIVKVVVDQVSECLSIDAVESIRSLYSKGKGVLNKDILVDLANANDFERYKSFILDPHNFAENWILQLFETKLFEEKTGPLGLLTEQLSEIERKVLSSFSNVKPDTVQWKENPVPDLMDYLWGCSQNCMFCQEPCGNINKNHLKELSHMCLQHRPDGIGGFRWKNTNKMSVDFCNASIETDTVYYKGGKTGKFKNYKENFPDWEIKPDPGVSEYWMWVMCKYKDQLKEMYSSDDPDIPEDWWLISREQAIDSLKKCIIKQTTQ</sequence>
<dbReference type="PANTHER" id="PTHR14819">
    <property type="entry name" value="GTP-BINDING"/>
    <property type="match status" value="1"/>
</dbReference>
<dbReference type="PANTHER" id="PTHR14819:SF5">
    <property type="entry name" value="INTERFERON-INDUCED VERY LARGE GTPASE 1"/>
    <property type="match status" value="1"/>
</dbReference>
<name>A0A6J8AI20_MYTCO</name>
<feature type="domain" description="VLIG-type G" evidence="1">
    <location>
        <begin position="1"/>
        <end position="82"/>
    </location>
</feature>
<proteinExistence type="predicted"/>
<dbReference type="AlphaFoldDB" id="A0A6J8AI20"/>